<organism evidence="1 2">
    <name type="scientific">Elsinoe batatas</name>
    <dbReference type="NCBI Taxonomy" id="2601811"/>
    <lineage>
        <taxon>Eukaryota</taxon>
        <taxon>Fungi</taxon>
        <taxon>Dikarya</taxon>
        <taxon>Ascomycota</taxon>
        <taxon>Pezizomycotina</taxon>
        <taxon>Dothideomycetes</taxon>
        <taxon>Dothideomycetidae</taxon>
        <taxon>Myriangiales</taxon>
        <taxon>Elsinoaceae</taxon>
        <taxon>Elsinoe</taxon>
    </lineage>
</organism>
<dbReference type="EMBL" id="JAESVG020000006">
    <property type="protein sequence ID" value="KAG8626394.1"/>
    <property type="molecule type" value="Genomic_DNA"/>
</dbReference>
<keyword evidence="2" id="KW-1185">Reference proteome</keyword>
<reference evidence="1" key="1">
    <citation type="submission" date="2021-07" db="EMBL/GenBank/DDBJ databases">
        <title>Elsinoe batatas strain:CRI-CJ2 Genome sequencing and assembly.</title>
        <authorList>
            <person name="Huang L."/>
        </authorList>
    </citation>
    <scope>NUCLEOTIDE SEQUENCE</scope>
    <source>
        <strain evidence="1">CRI-CJ2</strain>
    </source>
</reference>
<sequence length="242" mass="26086">MATYTITITNNSSGWQTYKLFMEVPVVQNNSNEVFPNVFAVGRPRLNNGSTQTFVVNTEAFAICGYEQLSDKIIARGDDNVSATLTGTGDNNSVIDVRGGGPSFVSNGTGAPAGSFEIYVNGYNAVQYPDVFCGYGKRSPSTDYVRGGGRIERNVNIAACWQAMPNTRYTITPTVKFYVATGDFTAGEIVRVTEVGLTQLIDFTPNGANAPTYASFEQKVDGSYGPVTYSQTPTSVLFTTKE</sequence>
<accession>A0A8K0L0X8</accession>
<name>A0A8K0L0X8_9PEZI</name>
<evidence type="ECO:0000313" key="1">
    <source>
        <dbReference type="EMBL" id="KAG8626394.1"/>
    </source>
</evidence>
<dbReference type="AlphaFoldDB" id="A0A8K0L0X8"/>
<dbReference type="OrthoDB" id="5413269at2759"/>
<comment type="caution">
    <text evidence="1">The sequence shown here is derived from an EMBL/GenBank/DDBJ whole genome shotgun (WGS) entry which is preliminary data.</text>
</comment>
<dbReference type="Proteomes" id="UP000809789">
    <property type="component" value="Unassembled WGS sequence"/>
</dbReference>
<gene>
    <name evidence="1" type="ORF">KVT40_005339</name>
</gene>
<protein>
    <submittedName>
        <fullName evidence="1">Uncharacterized protein</fullName>
    </submittedName>
</protein>
<evidence type="ECO:0000313" key="2">
    <source>
        <dbReference type="Proteomes" id="UP000809789"/>
    </source>
</evidence>
<proteinExistence type="predicted"/>